<keyword evidence="4" id="KW-0479">Metal-binding</keyword>
<evidence type="ECO:0000259" key="8">
    <source>
        <dbReference type="Pfam" id="PF05567"/>
    </source>
</evidence>
<evidence type="ECO:0000256" key="2">
    <source>
        <dbReference type="ARBA" id="ARBA00008387"/>
    </source>
</evidence>
<evidence type="ECO:0000313" key="9">
    <source>
        <dbReference type="EMBL" id="MDX6850695.1"/>
    </source>
</evidence>
<dbReference type="EMBL" id="JAXAFO010000029">
    <property type="protein sequence ID" value="MDX6850695.1"/>
    <property type="molecule type" value="Genomic_DNA"/>
</dbReference>
<dbReference type="RefSeq" id="WP_302721096.1">
    <property type="nucleotide sequence ID" value="NZ_JAULRU010000256.1"/>
</dbReference>
<feature type="region of interest" description="Disordered" evidence="7">
    <location>
        <begin position="1331"/>
        <end position="1371"/>
    </location>
</feature>
<comment type="subcellular location">
    <subcellularLocation>
        <location evidence="1">Fimbrium</location>
    </subcellularLocation>
</comment>
<comment type="similarity">
    <text evidence="2">Belongs to the PilY1 family.</text>
</comment>
<feature type="domain" description="PilY1 beta-propeller" evidence="8">
    <location>
        <begin position="908"/>
        <end position="1229"/>
    </location>
</feature>
<dbReference type="Proteomes" id="UP001273505">
    <property type="component" value="Unassembled WGS sequence"/>
</dbReference>
<protein>
    <submittedName>
        <fullName evidence="9">PilC/PilY family type IV pilus protein</fullName>
    </submittedName>
</protein>
<dbReference type="Pfam" id="PF05567">
    <property type="entry name" value="T4P_PilY1"/>
    <property type="match status" value="1"/>
</dbReference>
<feature type="region of interest" description="Disordered" evidence="7">
    <location>
        <begin position="247"/>
        <end position="268"/>
    </location>
</feature>
<keyword evidence="6" id="KW-0281">Fimbrium</keyword>
<accession>A0ABU4S0K8</accession>
<evidence type="ECO:0000256" key="6">
    <source>
        <dbReference type="ARBA" id="ARBA00023263"/>
    </source>
</evidence>
<organism evidence="9 10">
    <name type="scientific">Gilvimarinus gilvus</name>
    <dbReference type="NCBI Taxonomy" id="3058038"/>
    <lineage>
        <taxon>Bacteria</taxon>
        <taxon>Pseudomonadati</taxon>
        <taxon>Pseudomonadota</taxon>
        <taxon>Gammaproteobacteria</taxon>
        <taxon>Cellvibrionales</taxon>
        <taxon>Cellvibrionaceae</taxon>
        <taxon>Gilvimarinus</taxon>
    </lineage>
</organism>
<keyword evidence="3" id="KW-1029">Fimbrium biogenesis</keyword>
<comment type="caution">
    <text evidence="9">The sequence shown here is derived from an EMBL/GenBank/DDBJ whole genome shotgun (WGS) entry which is preliminary data.</text>
</comment>
<name>A0ABU4S0K8_9GAMM</name>
<sequence length="1405" mass="150553">MRLFANVKTCFERPRWLVALATGVLTLGTVHSVSSAEIDLAQMPLFLAEPVRPIVMLNMSNDHQLYFKAYDDYSDLDGDGLVDTTYKNSYDYYGYFDSEKCYKHDGAMFKVSSSASNHKCSGEWSGNFLNWATMTRIDSVRKILYGGKRAKNGDSASQTVLERAFLPQDAHSFAKYYNGTDMADYTPYSWGGAGINDGITMCNTTLPSVRSQQSQNVTDPPVVHVKKGNYSLWASNERWQCVVGKAPHNSSTVSNGNDSTKSGINAHSSNPDTVDATLIVRVEVCANGISATNNEKCEVYGADGNGLKPAGLLQKYGQDDSIWFGLMTGSYLKSKSGGVLRKNVSSMADEIDEDGTFKTPTDSIIGTLDKLRIARYASSDGRYNSSDNCAWGKGSFNNGQCTNWGNPQSEIYLESLRYLARDVTTPAFAVNDSTIISGLNTATWEAPIGEDNYCAPTAILQFNASTSSYDGDELGKFSDVQNGAGTLDSITNTVGAAELSASSYFVGETAGDDNQLCTAKSVGSLSDVRGTCPDAPRLEGSYAIAGLAYHARINGVSANQETIQTFGVALAPAVPSVSIPATADSVVTILPACRNDEMDGNCAIVDFKVVKQDHSSGTKTGTLYVNWEDSEQGGDFDQDMWGIIEYEVNSTTVKITTDVIAQSTPNVMGFGYVIAGTNMDGFHVHSGINNFDYTNDIDGALDCVDCQTGNGATTQEFSVASSGASPLPQPLYFASKWGGFDPDELGDDGNPRTTPPAGAEAPTYFYATDPRELEASLEDALETFAEGAGAASAVATNSTRLGTDSVAYQATFNTSSWSGDLIAAPLNDVGLGATNWSAANMLAAAGSREIWTHNGSTAVEFKWGGTPGLSDEQKDILNAHDDRGEDRVSWTRGNEVTGFNERESHQRLGDIVNSNPQLASTDNYGYGRTAAVGASSYNAFASGKTAKTVFVGSNDGMLHAFDATTGAERFAYIPAGVYEQLVTRTHPNYGSSFMPHQFSVDGQVFIGDAYFDGQWRTILVGALGAGGKGIFGLDITSDIGTDSISFSADNVLFDYTVSNDSSSKMGNVMGAPVIAPMPDGSWAILMGNGYNSTGEEARLVIIPLDGDFVPEYIATGKTGSNALSEPSLSVGAGFLPNFAYAGDRQGNMYKFDLKNKNLEYLLFEATDSSNGENAQPITSAPVLGVNPFRKFSDGSDGVMVYFGTGSYVTRGDLSNTSEQSFYGIADTGETVTRDQLFQKRILQADGATTRNVDEGAVDETEDEFPWDESAGWYMDFDTVTGERVVDKPILLYDRVIFPTVVPTDSPCDYGGKSWIMALIGVGQLYTSYSPFSEGESDTDPVEGVESDTLTKLSPPNDAGPKEPGVPVPCDGGTFIIQQNSDGSVEFICTGEPDVIRGRQSWRQIQ</sequence>
<proteinExistence type="inferred from homology"/>
<evidence type="ECO:0000256" key="1">
    <source>
        <dbReference type="ARBA" id="ARBA00004561"/>
    </source>
</evidence>
<dbReference type="SUPFAM" id="SSF50998">
    <property type="entry name" value="Quinoprotein alcohol dehydrogenase-like"/>
    <property type="match status" value="1"/>
</dbReference>
<evidence type="ECO:0000256" key="3">
    <source>
        <dbReference type="ARBA" id="ARBA00022558"/>
    </source>
</evidence>
<gene>
    <name evidence="9" type="ORF">SCD92_15080</name>
</gene>
<evidence type="ECO:0000256" key="4">
    <source>
        <dbReference type="ARBA" id="ARBA00022723"/>
    </source>
</evidence>
<evidence type="ECO:0000256" key="7">
    <source>
        <dbReference type="SAM" id="MobiDB-lite"/>
    </source>
</evidence>
<evidence type="ECO:0000313" key="10">
    <source>
        <dbReference type="Proteomes" id="UP001273505"/>
    </source>
</evidence>
<feature type="compositionally biased region" description="Acidic residues" evidence="7">
    <location>
        <begin position="1334"/>
        <end position="1345"/>
    </location>
</feature>
<keyword evidence="5" id="KW-0106">Calcium</keyword>
<evidence type="ECO:0000256" key="5">
    <source>
        <dbReference type="ARBA" id="ARBA00022837"/>
    </source>
</evidence>
<dbReference type="InterPro" id="IPR008707">
    <property type="entry name" value="B-propeller_PilY1"/>
</dbReference>
<keyword evidence="10" id="KW-1185">Reference proteome</keyword>
<dbReference type="InterPro" id="IPR011047">
    <property type="entry name" value="Quinoprotein_ADH-like_sf"/>
</dbReference>
<feature type="compositionally biased region" description="Polar residues" evidence="7">
    <location>
        <begin position="248"/>
        <end position="268"/>
    </location>
</feature>
<reference evidence="9 10" key="1">
    <citation type="submission" date="2023-11" db="EMBL/GenBank/DDBJ databases">
        <title>Gilvimarinus fulvus sp. nov., isolated from the surface of Kelp.</title>
        <authorList>
            <person name="Sun Y.Y."/>
            <person name="Gong Y."/>
            <person name="Du Z.J."/>
        </authorList>
    </citation>
    <scope>NUCLEOTIDE SEQUENCE [LARGE SCALE GENOMIC DNA]</scope>
    <source>
        <strain evidence="9 10">SDUM040013</strain>
    </source>
</reference>